<dbReference type="Pfam" id="PF07603">
    <property type="entry name" value="Lcl_C"/>
    <property type="match status" value="1"/>
</dbReference>
<evidence type="ECO:0000259" key="2">
    <source>
        <dbReference type="Pfam" id="PF07603"/>
    </source>
</evidence>
<proteinExistence type="predicted"/>
<gene>
    <name evidence="3" type="ORF">G3M78_06535</name>
</gene>
<evidence type="ECO:0000313" key="3">
    <source>
        <dbReference type="EMBL" id="QPJ65064.1"/>
    </source>
</evidence>
<evidence type="ECO:0000256" key="1">
    <source>
        <dbReference type="SAM" id="MobiDB-lite"/>
    </source>
</evidence>
<name>A0A7T0C1X9_9BACT</name>
<protein>
    <submittedName>
        <fullName evidence="3">DUF1566 domain-containing protein</fullName>
    </submittedName>
</protein>
<feature type="compositionally biased region" description="Acidic residues" evidence="1">
    <location>
        <begin position="1"/>
        <end position="56"/>
    </location>
</feature>
<dbReference type="InterPro" id="IPR011460">
    <property type="entry name" value="Lcl_C"/>
</dbReference>
<evidence type="ECO:0000313" key="4">
    <source>
        <dbReference type="Proteomes" id="UP000594464"/>
    </source>
</evidence>
<accession>A0A7T0C1X9</accession>
<feature type="domain" description="Lcl C-terminal" evidence="2">
    <location>
        <begin position="65"/>
        <end position="191"/>
    </location>
</feature>
<dbReference type="EMBL" id="CP048620">
    <property type="protein sequence ID" value="QPJ65064.1"/>
    <property type="molecule type" value="Genomic_DNA"/>
</dbReference>
<sequence length="211" mass="24816">MSEEIENEDTTEEIVDDAAELEEGEEEFLEEEFIGGDEWGEEEEDEEGSALAEEEIPNYIDNGDGTIGDTRNKLIWKKDDSYREFGYGITWYEAHDYCEKINEDKFAGYDDWRLCGPDEAKSLFSFTKSNYDKDGAEIHIDPSFAEDGGHNTWTYDEKPEYPQYAMKFSYVTGNTVWENKDNEYSHCRLVRDVVSDEWEPEWRSETRKFER</sequence>
<dbReference type="KEGG" id="nva:G3M78_06535"/>
<reference evidence="4" key="1">
    <citation type="submission" date="2020-02" db="EMBL/GenBank/DDBJ databases">
        <title>Genomic and physiological characterization of two novel Nitrospinaceae genera.</title>
        <authorList>
            <person name="Mueller A.J."/>
            <person name="Jung M.-Y."/>
            <person name="Strachan C.R."/>
            <person name="Herbold C.W."/>
            <person name="Kirkegaard R.H."/>
            <person name="Daims H."/>
        </authorList>
    </citation>
    <scope>NUCLEOTIDE SEQUENCE [LARGE SCALE GENOMIC DNA]</scope>
</reference>
<dbReference type="AlphaFoldDB" id="A0A7T0C1X9"/>
<organism evidence="3 4">
    <name type="scientific">Candidatus Nitrohelix vancouverensis</name>
    <dbReference type="NCBI Taxonomy" id="2705534"/>
    <lineage>
        <taxon>Bacteria</taxon>
        <taxon>Pseudomonadati</taxon>
        <taxon>Nitrospinota/Tectimicrobiota group</taxon>
        <taxon>Nitrospinota</taxon>
        <taxon>Nitrospinia</taxon>
        <taxon>Nitrospinales</taxon>
        <taxon>Nitrospinaceae</taxon>
        <taxon>Candidatus Nitrohelix</taxon>
    </lineage>
</organism>
<dbReference type="Proteomes" id="UP000594464">
    <property type="component" value="Chromosome"/>
</dbReference>
<feature type="region of interest" description="Disordered" evidence="1">
    <location>
        <begin position="1"/>
        <end position="64"/>
    </location>
</feature>